<evidence type="ECO:0000313" key="3">
    <source>
        <dbReference type="Proteomes" id="UP000077342"/>
    </source>
</evidence>
<dbReference type="Proteomes" id="UP000077342">
    <property type="component" value="Unassembled WGS sequence"/>
</dbReference>
<keyword evidence="3" id="KW-1185">Reference proteome</keyword>
<protein>
    <submittedName>
        <fullName evidence="2">Uncharacterized protein</fullName>
    </submittedName>
</protein>
<dbReference type="InterPro" id="IPR019283">
    <property type="entry name" value="DUF2330"/>
</dbReference>
<keyword evidence="1" id="KW-0472">Membrane</keyword>
<comment type="caution">
    <text evidence="2">The sequence shown here is derived from an EMBL/GenBank/DDBJ whole genome shotgun (WGS) entry which is preliminary data.</text>
</comment>
<accession>A0A164CHT9</accession>
<feature type="transmembrane region" description="Helical" evidence="1">
    <location>
        <begin position="82"/>
        <end position="109"/>
    </location>
</feature>
<organism evidence="2 3">
    <name type="scientific">Mycobacterium ostraviense</name>
    <dbReference type="NCBI Taxonomy" id="2738409"/>
    <lineage>
        <taxon>Bacteria</taxon>
        <taxon>Bacillati</taxon>
        <taxon>Actinomycetota</taxon>
        <taxon>Actinomycetes</taxon>
        <taxon>Mycobacteriales</taxon>
        <taxon>Mycobacteriaceae</taxon>
        <taxon>Mycobacterium</taxon>
    </lineage>
</organism>
<keyword evidence="1" id="KW-1133">Transmembrane helix</keyword>
<reference evidence="3" key="1">
    <citation type="submission" date="2016-04" db="EMBL/GenBank/DDBJ databases">
        <authorList>
            <person name="Strapagiel D."/>
            <person name="Borowka P."/>
            <person name="Marciniak B."/>
            <person name="Bakula Z."/>
            <person name="Van Ingen J."/>
            <person name="Safianowska A."/>
            <person name="Dziadek J."/>
            <person name="Jagielski T."/>
        </authorList>
    </citation>
    <scope>NUCLEOTIDE SEQUENCE [LARGE SCALE GENOMIC DNA]</scope>
    <source>
        <strain evidence="3">1010001458</strain>
    </source>
</reference>
<name>A0A164CHT9_9MYCO</name>
<evidence type="ECO:0000256" key="1">
    <source>
        <dbReference type="SAM" id="Phobius"/>
    </source>
</evidence>
<proteinExistence type="predicted"/>
<keyword evidence="1" id="KW-0812">Transmembrane</keyword>
<evidence type="ECO:0000313" key="2">
    <source>
        <dbReference type="EMBL" id="KZS64733.1"/>
    </source>
</evidence>
<dbReference type="Pfam" id="PF10092">
    <property type="entry name" value="DUF2330"/>
    <property type="match status" value="1"/>
</dbReference>
<gene>
    <name evidence="2" type="ORF">A4G28_12470</name>
</gene>
<dbReference type="EMBL" id="LWCI01000077">
    <property type="protein sequence ID" value="KZS64733.1"/>
    <property type="molecule type" value="Genomic_DNA"/>
</dbReference>
<dbReference type="AlphaFoldDB" id="A0A164CHT9"/>
<sequence length="123" mass="13716">MSEHRQQRTDADRHSAQVQFAGTVTGQVRDPVLRELAGNRGSYLTKTQVDVYQPSQTSSDFTFGNAPNDDAYRQLVVVYDNVAIPIVVILLAGFLMAGIVAAVVVFVVFRRRGLGQRRRNFTM</sequence>